<dbReference type="Proteomes" id="UP000310017">
    <property type="component" value="Chromosome"/>
</dbReference>
<dbReference type="Gene3D" id="1.25.40.10">
    <property type="entry name" value="Tetratricopeptide repeat domain"/>
    <property type="match status" value="2"/>
</dbReference>
<dbReference type="KEGG" id="asag:FGM00_17460"/>
<dbReference type="InterPro" id="IPR011990">
    <property type="entry name" value="TPR-like_helical_dom_sf"/>
</dbReference>
<gene>
    <name evidence="1" type="ORF">FGM00_17460</name>
</gene>
<evidence type="ECO:0000313" key="1">
    <source>
        <dbReference type="EMBL" id="QCX01816.1"/>
    </source>
</evidence>
<keyword evidence="2" id="KW-1185">Reference proteome</keyword>
<dbReference type="EMBL" id="CP040710">
    <property type="protein sequence ID" value="QCX01816.1"/>
    <property type="molecule type" value="Genomic_DNA"/>
</dbReference>
<proteinExistence type="predicted"/>
<accession>A0A5B7ST17</accession>
<reference evidence="1 2" key="1">
    <citation type="submission" date="2019-05" db="EMBL/GenBank/DDBJ databases">
        <title>Genome sequencing of F202Z8.</title>
        <authorList>
            <person name="Kwon Y.M."/>
        </authorList>
    </citation>
    <scope>NUCLEOTIDE SEQUENCE [LARGE SCALE GENOMIC DNA]</scope>
    <source>
        <strain evidence="1 2">F202Z8</strain>
    </source>
</reference>
<dbReference type="OrthoDB" id="1465784at2"/>
<evidence type="ECO:0008006" key="3">
    <source>
        <dbReference type="Google" id="ProtNLM"/>
    </source>
</evidence>
<dbReference type="AlphaFoldDB" id="A0A5B7ST17"/>
<evidence type="ECO:0000313" key="2">
    <source>
        <dbReference type="Proteomes" id="UP000310017"/>
    </source>
</evidence>
<organism evidence="1 2">
    <name type="scientific">Aggregatimonas sangjinii</name>
    <dbReference type="NCBI Taxonomy" id="2583587"/>
    <lineage>
        <taxon>Bacteria</taxon>
        <taxon>Pseudomonadati</taxon>
        <taxon>Bacteroidota</taxon>
        <taxon>Flavobacteriia</taxon>
        <taxon>Flavobacteriales</taxon>
        <taxon>Flavobacteriaceae</taxon>
        <taxon>Aggregatimonas</taxon>
    </lineage>
</organism>
<name>A0A5B7ST17_9FLAO</name>
<protein>
    <recommendedName>
        <fullName evidence="3">Tetratricopeptide repeat protein</fullName>
    </recommendedName>
</protein>
<sequence>MSLKIRFSIPPLRGKGGCSPETNETLYMYKGFCITLLLTGFLLIPSINYAQEPDPEIRAEESAEVSLEDYTDEFQENFFEALKQKGIENYDRAINLFLECKRLDADNRVIDHELAKVYLKDKQFPLAEDYAIIALNADPENLWYLKTLVDIVQVQSGSFNSVLANIPYENPKLKENLALIYYRSGNYEAARNVLKEVRKSPFSEDLSLKVNDSLAKQEAERKTVSFSTTSNSEQEGSMMSYKMRIEGLFATDSTVFLLQVSEEALEAYPAQPYFYYANGYALNQKGKYREAIVILEAGLDYMLGDISLENKFYTALSDAYKAMNNSVKANMYLRKIKPGF</sequence>
<dbReference type="SUPFAM" id="SSF48452">
    <property type="entry name" value="TPR-like"/>
    <property type="match status" value="2"/>
</dbReference>